<reference evidence="3" key="1">
    <citation type="submission" date="2016-11" db="UniProtKB">
        <authorList>
            <consortium name="WormBaseParasite"/>
        </authorList>
    </citation>
    <scope>IDENTIFICATION</scope>
</reference>
<evidence type="ECO:0000256" key="1">
    <source>
        <dbReference type="SAM" id="SignalP"/>
    </source>
</evidence>
<feature type="signal peptide" evidence="1">
    <location>
        <begin position="1"/>
        <end position="18"/>
    </location>
</feature>
<evidence type="ECO:0000313" key="2">
    <source>
        <dbReference type="Proteomes" id="UP000095282"/>
    </source>
</evidence>
<protein>
    <submittedName>
        <fullName evidence="3">Galectin</fullName>
    </submittedName>
</protein>
<dbReference type="Proteomes" id="UP000095282">
    <property type="component" value="Unplaced"/>
</dbReference>
<keyword evidence="2" id="KW-1185">Reference proteome</keyword>
<organism evidence="2 3">
    <name type="scientific">Caenorhabditis tropicalis</name>
    <dbReference type="NCBI Taxonomy" id="1561998"/>
    <lineage>
        <taxon>Eukaryota</taxon>
        <taxon>Metazoa</taxon>
        <taxon>Ecdysozoa</taxon>
        <taxon>Nematoda</taxon>
        <taxon>Chromadorea</taxon>
        <taxon>Rhabditida</taxon>
        <taxon>Rhabditina</taxon>
        <taxon>Rhabditomorpha</taxon>
        <taxon>Rhabditoidea</taxon>
        <taxon>Rhabditidae</taxon>
        <taxon>Peloderinae</taxon>
        <taxon>Caenorhabditis</taxon>
    </lineage>
</organism>
<keyword evidence="1" id="KW-0732">Signal</keyword>
<feature type="chain" id="PRO_5009308451" evidence="1">
    <location>
        <begin position="19"/>
        <end position="543"/>
    </location>
</feature>
<evidence type="ECO:0000313" key="3">
    <source>
        <dbReference type="WBParaSite" id="Csp11.Scaffold629.g14496.t2"/>
    </source>
</evidence>
<proteinExistence type="predicted"/>
<dbReference type="AlphaFoldDB" id="A0A1I7U3K1"/>
<accession>A0A1I7U3K1</accession>
<dbReference type="eggNOG" id="ENOG502TJ9S">
    <property type="taxonomic scope" value="Eukaryota"/>
</dbReference>
<sequence>MILWKFLFLVSSLSIAQTSVQDCNTYSTRVIKVQIPNENISYWGFYETIEMKPFEVGKLVYMKLEPEIKLKVEKVNTTSLKVSVDNHAGHDTVNYIEALQFIHADHCSNKRVSDQNEKICVTLRSEKQRDNFKFPSGTRETMMCLIESFGQKNQEILTNGSVYRVLSNEEVARNNNLSLIRVDFEPLRIGMYNSFDEVTKRDGTVLRRNNTFMIVPGFFDYWKSSKWNSILEHQMSINSFSLFNAFIYYPERGRMYPIEYTNTFGQYKLERKRNEDCELILVVQLNGGQPVWVHGQSFQTGGIYEGWTGKMNNSFFMIPFNSIQKQLEFEQFKFVIANTYKYSIEIRAVNEFPPGSLPIDLISDWTTTEPIYETSTYSSVDLSTTITPQPTANLPRDIPNGIETEITPLLDRNIDLYSGRTSLIQIFKWIKESDGTIVIKKVQLEPVEMRIPMGENEGVERGLAFVVKGVGNAFSVVLENKETGAVISRDATLLNNRLVVIPIGNDAQNTVDNVKFTVINKQTGDKIPYHQLVHFSKKSFLHV</sequence>
<dbReference type="WBParaSite" id="Csp11.Scaffold629.g14496.t2">
    <property type="protein sequence ID" value="Csp11.Scaffold629.g14496.t2"/>
    <property type="gene ID" value="Csp11.Scaffold629.g14496"/>
</dbReference>
<name>A0A1I7U3K1_9PELO</name>